<dbReference type="EnsemblPlants" id="TraesCSU02G115100.1">
    <property type="protein sequence ID" value="TraesCSU02G115100.1.cds1"/>
    <property type="gene ID" value="TraesCSU02G115100"/>
</dbReference>
<dbReference type="OrthoDB" id="642536at2759"/>
<sequence>MPTDHAEAEPAGAGVSLSPDVLANIHARLAFPERLAFAAVFRAERHAFRPEAPYLLLPGRTPGRTPDTATLFSVADRRAAAVRSPAHAFIGSSRGWLVTIDTAAAAALRLVNPVTGEQRALPAITTIPCVHALEGGSHLEFTLEPFTRGPPYPGGRQPVGTFTLAAEQTRGFLYRKVVLAPAAAAAMLVTGPCLGVPAFATAEDAAWRLAPSRDGVEDAIHHEGRFYSVGYLGAVEAWERDADTGKFSSTAVTPRLTNEDSQPWRRPKYLVAAPGPAGRLMVVLKEFKETTTGWCGRRGRTWSFKVHVLDEGRWKETEDIGEAALFVGANESLCVSTRARPELRTGCVYYTDDDDLERASPSKDDDQLAVGVFSLKDGTVKKVWGLGRHRSWARVWLTPSPSIP</sequence>
<evidence type="ECO:0000259" key="1">
    <source>
        <dbReference type="Pfam" id="PF03478"/>
    </source>
</evidence>
<dbReference type="STRING" id="4565.A0A3B6U664"/>
<dbReference type="Proteomes" id="UP000019116">
    <property type="component" value="Chromosome Un"/>
</dbReference>
<dbReference type="PANTHER" id="PTHR45560">
    <property type="entry name" value="OS04G0163150 PROTEIN-RELATED"/>
    <property type="match status" value="1"/>
</dbReference>
<dbReference type="Gramene" id="TraesWEE_scaffold_031990_01G000400.1">
    <property type="protein sequence ID" value="TraesWEE_scaffold_031990_01G000400.1"/>
    <property type="gene ID" value="TraesWEE_scaffold_031990_01G000400"/>
</dbReference>
<dbReference type="Gramene" id="TraesCSU02G115100.1">
    <property type="protein sequence ID" value="TraesCSU02G115100.1.cds1"/>
    <property type="gene ID" value="TraesCSU02G115100"/>
</dbReference>
<dbReference type="InterPro" id="IPR005174">
    <property type="entry name" value="KIB1-4_b-propeller"/>
</dbReference>
<dbReference type="Gramene" id="TraesJUL3B03G01753160.1">
    <property type="protein sequence ID" value="TraesJUL3B03G01753160.1.CDS1"/>
    <property type="gene ID" value="TraesJUL3B03G01753160"/>
</dbReference>
<keyword evidence="3" id="KW-1185">Reference proteome</keyword>
<dbReference type="Gramene" id="TraesCLE_scaffold_070076_01G000200.1">
    <property type="protein sequence ID" value="TraesCLE_scaffold_070076_01G000200.1"/>
    <property type="gene ID" value="TraesCLE_scaffold_070076_01G000200"/>
</dbReference>
<reference evidence="2" key="2">
    <citation type="submission" date="2018-10" db="UniProtKB">
        <authorList>
            <consortium name="EnsemblPlants"/>
        </authorList>
    </citation>
    <scope>IDENTIFICATION</scope>
</reference>
<name>A0A3B6U664_WHEAT</name>
<organism evidence="2">
    <name type="scientific">Triticum aestivum</name>
    <name type="common">Wheat</name>
    <dbReference type="NCBI Taxonomy" id="4565"/>
    <lineage>
        <taxon>Eukaryota</taxon>
        <taxon>Viridiplantae</taxon>
        <taxon>Streptophyta</taxon>
        <taxon>Embryophyta</taxon>
        <taxon>Tracheophyta</taxon>
        <taxon>Spermatophyta</taxon>
        <taxon>Magnoliopsida</taxon>
        <taxon>Liliopsida</taxon>
        <taxon>Poales</taxon>
        <taxon>Poaceae</taxon>
        <taxon>BOP clade</taxon>
        <taxon>Pooideae</taxon>
        <taxon>Triticodae</taxon>
        <taxon>Triticeae</taxon>
        <taxon>Triticinae</taxon>
        <taxon>Triticum</taxon>
    </lineage>
</organism>
<dbReference type="Gramene" id="TraesCAD_scaffold_025730_01G000400.1">
    <property type="protein sequence ID" value="TraesCAD_scaffold_025730_01G000400.1"/>
    <property type="gene ID" value="TraesCAD_scaffold_025730_01G000400"/>
</dbReference>
<evidence type="ECO:0000313" key="2">
    <source>
        <dbReference type="EnsemblPlants" id="TraesCSU02G115100.1.cds1"/>
    </source>
</evidence>
<feature type="domain" description="KIB1-4 beta-propeller" evidence="1">
    <location>
        <begin position="71"/>
        <end position="373"/>
    </location>
</feature>
<dbReference type="Gramene" id="TraesROB_scaffold_032277_01G000400.1">
    <property type="protein sequence ID" value="TraesROB_scaffold_032277_01G000400.1"/>
    <property type="gene ID" value="TraesROB_scaffold_032277_01G000400"/>
</dbReference>
<dbReference type="Gramene" id="TraesPARA_EIv1.0_1502140.1">
    <property type="protein sequence ID" value="TraesPARA_EIv1.0_1502140.1.CDS1"/>
    <property type="gene ID" value="TraesPARA_EIv1.0_1502140"/>
</dbReference>
<reference evidence="2" key="1">
    <citation type="submission" date="2018-08" db="EMBL/GenBank/DDBJ databases">
        <authorList>
            <person name="Rossello M."/>
        </authorList>
    </citation>
    <scope>NUCLEOTIDE SEQUENCE [LARGE SCALE GENOMIC DNA]</scope>
    <source>
        <strain evidence="2">cv. Chinese Spring</strain>
    </source>
</reference>
<dbReference type="Pfam" id="PF03478">
    <property type="entry name" value="Beta-prop_KIB1-4"/>
    <property type="match status" value="1"/>
</dbReference>
<dbReference type="AlphaFoldDB" id="A0A3B6U664"/>
<protein>
    <recommendedName>
        <fullName evidence="1">KIB1-4 beta-propeller domain-containing protein</fullName>
    </recommendedName>
</protein>
<dbReference type="PANTHER" id="PTHR45560:SF3">
    <property type="entry name" value="DUF295 DOMAIN-CONTAINING PROTEIN"/>
    <property type="match status" value="1"/>
</dbReference>
<dbReference type="Gramene" id="TraesJAG2A03G00647340.1">
    <property type="protein sequence ID" value="TraesJAG2A03G00647340.1.CDS1"/>
    <property type="gene ID" value="TraesJAG2A03G00647340"/>
</dbReference>
<dbReference type="OMA" id="ELESWMY"/>
<dbReference type="Gramene" id="TraesMAC6B03G03638810.1">
    <property type="protein sequence ID" value="TraesMAC6B03G03638810.1.CDS1"/>
    <property type="gene ID" value="TraesMAC6B03G03638810"/>
</dbReference>
<proteinExistence type="predicted"/>
<evidence type="ECO:0000313" key="3">
    <source>
        <dbReference type="Proteomes" id="UP000019116"/>
    </source>
</evidence>
<accession>A0A3B6U664</accession>